<proteinExistence type="predicted"/>
<accession>A0A1I7X8W1</accession>
<dbReference type="Proteomes" id="UP000095283">
    <property type="component" value="Unplaced"/>
</dbReference>
<sequence>MKDTSGDVKKIISILATKLFSSEEEMEAKCPPHRTHCSSATYHDSRSYNLNMVNSSH</sequence>
<keyword evidence="1" id="KW-1185">Reference proteome</keyword>
<dbReference type="AlphaFoldDB" id="A0A1I7X8W1"/>
<dbReference type="WBParaSite" id="Hba_13837">
    <property type="protein sequence ID" value="Hba_13837"/>
    <property type="gene ID" value="Hba_13837"/>
</dbReference>
<evidence type="ECO:0000313" key="2">
    <source>
        <dbReference type="WBParaSite" id="Hba_13837"/>
    </source>
</evidence>
<organism evidence="1 2">
    <name type="scientific">Heterorhabditis bacteriophora</name>
    <name type="common">Entomopathogenic nematode worm</name>
    <dbReference type="NCBI Taxonomy" id="37862"/>
    <lineage>
        <taxon>Eukaryota</taxon>
        <taxon>Metazoa</taxon>
        <taxon>Ecdysozoa</taxon>
        <taxon>Nematoda</taxon>
        <taxon>Chromadorea</taxon>
        <taxon>Rhabditida</taxon>
        <taxon>Rhabditina</taxon>
        <taxon>Rhabditomorpha</taxon>
        <taxon>Strongyloidea</taxon>
        <taxon>Heterorhabditidae</taxon>
        <taxon>Heterorhabditis</taxon>
    </lineage>
</organism>
<name>A0A1I7X8W1_HETBA</name>
<reference evidence="2" key="1">
    <citation type="submission" date="2016-11" db="UniProtKB">
        <authorList>
            <consortium name="WormBaseParasite"/>
        </authorList>
    </citation>
    <scope>IDENTIFICATION</scope>
</reference>
<protein>
    <submittedName>
        <fullName evidence="2">Ovule protein</fullName>
    </submittedName>
</protein>
<evidence type="ECO:0000313" key="1">
    <source>
        <dbReference type="Proteomes" id="UP000095283"/>
    </source>
</evidence>